<dbReference type="Gene3D" id="3.10.350.10">
    <property type="entry name" value="LysM domain"/>
    <property type="match status" value="1"/>
</dbReference>
<feature type="compositionally biased region" description="Polar residues" evidence="3">
    <location>
        <begin position="193"/>
        <end position="202"/>
    </location>
</feature>
<dbReference type="InterPro" id="IPR052196">
    <property type="entry name" value="Bact_Kbp"/>
</dbReference>
<dbReference type="GO" id="GO:0016787">
    <property type="term" value="F:hydrolase activity"/>
    <property type="evidence" value="ECO:0007669"/>
    <property type="project" value="UniProtKB-KW"/>
</dbReference>
<dbReference type="Pfam" id="PF06737">
    <property type="entry name" value="Transglycosylas"/>
    <property type="match status" value="1"/>
</dbReference>
<evidence type="ECO:0000256" key="3">
    <source>
        <dbReference type="SAM" id="MobiDB-lite"/>
    </source>
</evidence>
<name>A0A6J4IX71_9ACTN</name>
<feature type="compositionally biased region" description="Low complexity" evidence="3">
    <location>
        <begin position="135"/>
        <end position="144"/>
    </location>
</feature>
<dbReference type="InterPro" id="IPR036779">
    <property type="entry name" value="LysM_dom_sf"/>
</dbReference>
<accession>A0A6J4IX71</accession>
<dbReference type="InterPro" id="IPR018392">
    <property type="entry name" value="LysM"/>
</dbReference>
<dbReference type="InterPro" id="IPR010618">
    <property type="entry name" value="RPF"/>
</dbReference>
<evidence type="ECO:0000256" key="4">
    <source>
        <dbReference type="SAM" id="SignalP"/>
    </source>
</evidence>
<dbReference type="AlphaFoldDB" id="A0A6J4IX71"/>
<feature type="chain" id="PRO_5026966036" evidence="4">
    <location>
        <begin position="46"/>
        <end position="251"/>
    </location>
</feature>
<dbReference type="Pfam" id="PF01476">
    <property type="entry name" value="LysM"/>
    <property type="match status" value="1"/>
</dbReference>
<dbReference type="SUPFAM" id="SSF54106">
    <property type="entry name" value="LysM domain"/>
    <property type="match status" value="1"/>
</dbReference>
<evidence type="ECO:0000313" key="6">
    <source>
        <dbReference type="EMBL" id="CAA9263204.1"/>
    </source>
</evidence>
<dbReference type="PANTHER" id="PTHR34700:SF4">
    <property type="entry name" value="PHAGE-LIKE ELEMENT PBSX PROTEIN XKDP"/>
    <property type="match status" value="1"/>
</dbReference>
<feature type="region of interest" description="Disordered" evidence="3">
    <location>
        <begin position="1"/>
        <end position="20"/>
    </location>
</feature>
<dbReference type="Gene3D" id="1.10.530.10">
    <property type="match status" value="1"/>
</dbReference>
<feature type="compositionally biased region" description="Polar residues" evidence="3">
    <location>
        <begin position="125"/>
        <end position="134"/>
    </location>
</feature>
<evidence type="ECO:0000256" key="2">
    <source>
        <dbReference type="ARBA" id="ARBA00022801"/>
    </source>
</evidence>
<feature type="signal peptide" evidence="4">
    <location>
        <begin position="1"/>
        <end position="45"/>
    </location>
</feature>
<dbReference type="EMBL" id="CADCTP010000230">
    <property type="protein sequence ID" value="CAA9263204.1"/>
    <property type="molecule type" value="Genomic_DNA"/>
</dbReference>
<dbReference type="InterPro" id="IPR023346">
    <property type="entry name" value="Lysozyme-like_dom_sf"/>
</dbReference>
<feature type="compositionally biased region" description="Basic and acidic residues" evidence="3">
    <location>
        <begin position="165"/>
        <end position="191"/>
    </location>
</feature>
<evidence type="ECO:0000256" key="1">
    <source>
        <dbReference type="ARBA" id="ARBA00010830"/>
    </source>
</evidence>
<reference evidence="6" key="1">
    <citation type="submission" date="2020-02" db="EMBL/GenBank/DDBJ databases">
        <authorList>
            <person name="Meier V. D."/>
        </authorList>
    </citation>
    <scope>NUCLEOTIDE SEQUENCE</scope>
    <source>
        <strain evidence="6">AVDCRST_MAG41</strain>
    </source>
</reference>
<proteinExistence type="inferred from homology"/>
<keyword evidence="4" id="KW-0732">Signal</keyword>
<dbReference type="PANTHER" id="PTHR34700">
    <property type="entry name" value="POTASSIUM BINDING PROTEIN KBP"/>
    <property type="match status" value="1"/>
</dbReference>
<feature type="domain" description="LysM" evidence="5">
    <location>
        <begin position="202"/>
        <end position="250"/>
    </location>
</feature>
<evidence type="ECO:0000259" key="5">
    <source>
        <dbReference type="PROSITE" id="PS51782"/>
    </source>
</evidence>
<gene>
    <name evidence="6" type="ORF">AVDCRST_MAG41-2490</name>
</gene>
<organism evidence="6">
    <name type="scientific">uncultured Mycobacteriales bacterium</name>
    <dbReference type="NCBI Taxonomy" id="581187"/>
    <lineage>
        <taxon>Bacteria</taxon>
        <taxon>Bacillati</taxon>
        <taxon>Actinomycetota</taxon>
        <taxon>Actinomycetes</taxon>
        <taxon>Mycobacteriales</taxon>
        <taxon>environmental samples</taxon>
    </lineage>
</organism>
<protein>
    <submittedName>
        <fullName evidence="6">Phage tail tape measure protein</fullName>
    </submittedName>
</protein>
<comment type="similarity">
    <text evidence="1">Belongs to the transglycosylase family. Rpf subfamily.</text>
</comment>
<dbReference type="CDD" id="cd13925">
    <property type="entry name" value="RPF"/>
    <property type="match status" value="1"/>
</dbReference>
<sequence>MSTRSTGRHRAPTTASKLRRRATTVAATAGVAAIAPLLATSPAHADSVNWDAIAQCESGGNWSINTGNGYYGGLQFSGSTWLAYGGGAYAPTANRATRAQQIAVAERTLAGQGIGAWPTCGKRGGSTTTYTPRNTEGSSSGSSERATRSERRSSQGTESRSTRTRSSESRSTRTRSTEARSTRSTNRDYDRTPSATTRSGSGSYVVKSGDTLGTIASVQGVAGGWKALYAANRDVVENPNLIFPGEKLDLR</sequence>
<dbReference type="CDD" id="cd00118">
    <property type="entry name" value="LysM"/>
    <property type="match status" value="1"/>
</dbReference>
<dbReference type="SMART" id="SM00257">
    <property type="entry name" value="LysM"/>
    <property type="match status" value="1"/>
</dbReference>
<dbReference type="SUPFAM" id="SSF53955">
    <property type="entry name" value="Lysozyme-like"/>
    <property type="match status" value="1"/>
</dbReference>
<keyword evidence="2" id="KW-0378">Hydrolase</keyword>
<feature type="region of interest" description="Disordered" evidence="3">
    <location>
        <begin position="114"/>
        <end position="208"/>
    </location>
</feature>
<dbReference type="PROSITE" id="PS51782">
    <property type="entry name" value="LYSM"/>
    <property type="match status" value="1"/>
</dbReference>